<name>A0A2S5RF52_9MOLU</name>
<keyword evidence="1" id="KW-0812">Transmembrane</keyword>
<evidence type="ECO:0000313" key="2">
    <source>
        <dbReference type="EMBL" id="PPE05842.1"/>
    </source>
</evidence>
<comment type="caution">
    <text evidence="2">The sequence shown here is derived from an EMBL/GenBank/DDBJ whole genome shotgun (WGS) entry which is preliminary data.</text>
</comment>
<dbReference type="NCBIfam" id="NF033688">
    <property type="entry name" value="MG406_fam"/>
    <property type="match status" value="1"/>
</dbReference>
<sequence length="132" mass="15115">MNNFIHKVGNLWTNKKWKIIPYISLFTLVAIVALVLTILVGVKTIGWNWITGFTLGLIFAFIGIYVVIFATKKLISTENYFLYYFFYVLRIGIYAAPLIIGFLIPTPIFNWIGILLGLTPIILIPLFKNEIL</sequence>
<feature type="transmembrane region" description="Helical" evidence="1">
    <location>
        <begin position="108"/>
        <end position="127"/>
    </location>
</feature>
<keyword evidence="1" id="KW-1133">Transmembrane helix</keyword>
<gene>
    <name evidence="2" type="ORF">ELUCI_v1c01300</name>
</gene>
<keyword evidence="1" id="KW-0472">Membrane</keyword>
<keyword evidence="3" id="KW-1185">Reference proteome</keyword>
<organism evidence="2 3">
    <name type="scientific">Williamsoniiplasma lucivorax</name>
    <dbReference type="NCBI Taxonomy" id="209274"/>
    <lineage>
        <taxon>Bacteria</taxon>
        <taxon>Bacillati</taxon>
        <taxon>Mycoplasmatota</taxon>
        <taxon>Mollicutes</taxon>
        <taxon>Entomoplasmatales</taxon>
        <taxon>Williamsoniiplasma</taxon>
    </lineage>
</organism>
<dbReference type="AlphaFoldDB" id="A0A2S5RF52"/>
<evidence type="ECO:0000256" key="1">
    <source>
        <dbReference type="SAM" id="Phobius"/>
    </source>
</evidence>
<dbReference type="EMBL" id="PHNE01000001">
    <property type="protein sequence ID" value="PPE05842.1"/>
    <property type="molecule type" value="Genomic_DNA"/>
</dbReference>
<accession>A0A2S5RF52</accession>
<reference evidence="2 3" key="1">
    <citation type="submission" date="2017-11" db="EMBL/GenBank/DDBJ databases">
        <title>Genome sequence of Entomoplasma lucivorax PIPN-2 (ATCC 49196).</title>
        <authorList>
            <person name="Lo W.-S."/>
            <person name="Gasparich G.E."/>
            <person name="Kuo C.-H."/>
        </authorList>
    </citation>
    <scope>NUCLEOTIDE SEQUENCE [LARGE SCALE GENOMIC DNA]</scope>
    <source>
        <strain evidence="2 3">PIPN-2</strain>
    </source>
</reference>
<feature type="transmembrane region" description="Helical" evidence="1">
    <location>
        <begin position="47"/>
        <end position="69"/>
    </location>
</feature>
<feature type="transmembrane region" description="Helical" evidence="1">
    <location>
        <begin position="20"/>
        <end position="41"/>
    </location>
</feature>
<protein>
    <submittedName>
        <fullName evidence="2">Uncharacterized protein</fullName>
    </submittedName>
</protein>
<feature type="transmembrane region" description="Helical" evidence="1">
    <location>
        <begin position="81"/>
        <end position="102"/>
    </location>
</feature>
<dbReference type="Proteomes" id="UP000237865">
    <property type="component" value="Unassembled WGS sequence"/>
</dbReference>
<evidence type="ECO:0000313" key="3">
    <source>
        <dbReference type="Proteomes" id="UP000237865"/>
    </source>
</evidence>
<proteinExistence type="predicted"/>